<feature type="compositionally biased region" description="Low complexity" evidence="1">
    <location>
        <begin position="91"/>
        <end position="105"/>
    </location>
</feature>
<protein>
    <recommendedName>
        <fullName evidence="2">RAP domain-containing protein</fullName>
    </recommendedName>
</protein>
<feature type="compositionally biased region" description="Low complexity" evidence="1">
    <location>
        <begin position="1"/>
        <end position="15"/>
    </location>
</feature>
<evidence type="ECO:0000259" key="2">
    <source>
        <dbReference type="PROSITE" id="PS51286"/>
    </source>
</evidence>
<organism evidence="3 4">
    <name type="scientific">Pleodorina starrii</name>
    <dbReference type="NCBI Taxonomy" id="330485"/>
    <lineage>
        <taxon>Eukaryota</taxon>
        <taxon>Viridiplantae</taxon>
        <taxon>Chlorophyta</taxon>
        <taxon>core chlorophytes</taxon>
        <taxon>Chlorophyceae</taxon>
        <taxon>CS clade</taxon>
        <taxon>Chlamydomonadales</taxon>
        <taxon>Volvocaceae</taxon>
        <taxon>Pleodorina</taxon>
    </lineage>
</organism>
<feature type="domain" description="RAP" evidence="2">
    <location>
        <begin position="698"/>
        <end position="759"/>
    </location>
</feature>
<evidence type="ECO:0000256" key="1">
    <source>
        <dbReference type="SAM" id="MobiDB-lite"/>
    </source>
</evidence>
<feature type="region of interest" description="Disordered" evidence="1">
    <location>
        <begin position="580"/>
        <end position="656"/>
    </location>
</feature>
<evidence type="ECO:0000313" key="4">
    <source>
        <dbReference type="Proteomes" id="UP001165080"/>
    </source>
</evidence>
<accession>A0A9W6C1R6</accession>
<dbReference type="Proteomes" id="UP001165080">
    <property type="component" value="Unassembled WGS sequence"/>
</dbReference>
<dbReference type="AlphaFoldDB" id="A0A9W6C1R6"/>
<feature type="region of interest" description="Disordered" evidence="1">
    <location>
        <begin position="252"/>
        <end position="296"/>
    </location>
</feature>
<reference evidence="3 4" key="1">
    <citation type="journal article" date="2023" name="Commun. Biol.">
        <title>Reorganization of the ancestral sex-determining regions during the evolution of trioecy in Pleodorina starrii.</title>
        <authorList>
            <person name="Takahashi K."/>
            <person name="Suzuki S."/>
            <person name="Kawai-Toyooka H."/>
            <person name="Yamamoto K."/>
            <person name="Hamaji T."/>
            <person name="Ootsuki R."/>
            <person name="Yamaguchi H."/>
            <person name="Kawachi M."/>
            <person name="Higashiyama T."/>
            <person name="Nozaki H."/>
        </authorList>
    </citation>
    <scope>NUCLEOTIDE SEQUENCE [LARGE SCALE GENOMIC DNA]</scope>
    <source>
        <strain evidence="3 4">NIES-4479</strain>
    </source>
</reference>
<comment type="caution">
    <text evidence="3">The sequence shown here is derived from an EMBL/GenBank/DDBJ whole genome shotgun (WGS) entry which is preliminary data.</text>
</comment>
<dbReference type="PROSITE" id="PS51286">
    <property type="entry name" value="RAP"/>
    <property type="match status" value="1"/>
</dbReference>
<feature type="compositionally biased region" description="Gly residues" evidence="1">
    <location>
        <begin position="790"/>
        <end position="800"/>
    </location>
</feature>
<dbReference type="EMBL" id="BRXU01000047">
    <property type="protein sequence ID" value="GLC61521.1"/>
    <property type="molecule type" value="Genomic_DNA"/>
</dbReference>
<keyword evidence="4" id="KW-1185">Reference proteome</keyword>
<evidence type="ECO:0000313" key="3">
    <source>
        <dbReference type="EMBL" id="GLC61521.1"/>
    </source>
</evidence>
<gene>
    <name evidence="3" type="primary">PLEST010468</name>
    <name evidence="3" type="ORF">PLESTB_001765500</name>
</gene>
<proteinExistence type="predicted"/>
<feature type="compositionally biased region" description="Basic and acidic residues" evidence="1">
    <location>
        <begin position="20"/>
        <end position="30"/>
    </location>
</feature>
<feature type="region of interest" description="Disordered" evidence="1">
    <location>
        <begin position="1"/>
        <end position="65"/>
    </location>
</feature>
<feature type="compositionally biased region" description="Gly residues" evidence="1">
    <location>
        <begin position="621"/>
        <end position="639"/>
    </location>
</feature>
<dbReference type="Gene3D" id="3.40.960.10">
    <property type="entry name" value="VSR Endonuclease"/>
    <property type="match status" value="1"/>
</dbReference>
<feature type="compositionally biased region" description="Basic and acidic residues" evidence="1">
    <location>
        <begin position="821"/>
        <end position="837"/>
    </location>
</feature>
<sequence length="847" mass="88587">MTSGAAQRRAASAGGPHKSAAKEHTRDGNRTYRLRGPAPGRDSVAKEGDGAAVTKPGNKPSKQSVDTLLSDLARDDPDAFVAALKAGRYTPPTARPSAAASAPPVRHAHADTATAPSNVVSIPRHHLLTACHGLKRLMLMNHKPAYRPCHVVDLIELLAGRCRGQGGAASIAGNLLQYGCRGCLTPGASSESQTELAKLLPRLVPALAKLEYDNRAVWVSLFRLMQSSLRDYSAADVAALVPALVELDSIEDEDSTTRGDTTAATDTATTTATTTGEVGSTSTSSPSTSTTGFGSQQLQCPAMTTRLRELVASSGDLSGDASAGVLLGLVASSVRQVDVDQLAALMTKALVNGDLSPQGHTRVLRAAALSCDRFAEAATEVVSMLARHNPDLLPVLTERVASHAMAGRLQPHELTDVAQSLRKLRYLQQDFVAELAASTARILRNGGDLAVRDVTVALHTLAFFAFKDKATGELFAAAAARLTSRLGGMSTVSLTRLAWAYAVAGGCGLLPQEEGEPRREVESFLRGLREVLRTRAQEGLRGLSREEVGQLRFAVKIWSGLERHLAPPQLMQAVGLLERHHSPPSDTAHSKTHPTNPGPDGNSGGSTADGSDDRGSALSSSGGGGLAAQGSGGRGGSVGREGRAAGDVAAAGQEVRSSGLQRSVYSQLKSLGYRARLEKRVGNWTVDIVFEAAGGVQVAVEVDGPTHFTTSKPRLALGPSRVRDRCLQAMGLRVLPLSYEEVGDRNSVSLGALRALVKDTVRRAAGAAAADTGAVKKHGSGGGEGRHRGGGSGHRGGGSSGSSRSGPAARAPWIRETVSCLDDRDRDRDRDDRDRKSGAGRANLELC</sequence>
<feature type="compositionally biased region" description="Low complexity" evidence="1">
    <location>
        <begin position="258"/>
        <end position="295"/>
    </location>
</feature>
<dbReference type="InterPro" id="IPR013584">
    <property type="entry name" value="RAP"/>
</dbReference>
<name>A0A9W6C1R6_9CHLO</name>
<feature type="region of interest" description="Disordered" evidence="1">
    <location>
        <begin position="91"/>
        <end position="111"/>
    </location>
</feature>
<feature type="region of interest" description="Disordered" evidence="1">
    <location>
        <begin position="767"/>
        <end position="847"/>
    </location>
</feature>